<evidence type="ECO:0000256" key="1">
    <source>
        <dbReference type="ARBA" id="ARBA00001974"/>
    </source>
</evidence>
<organism evidence="6 7">
    <name type="scientific">Pseudonocardia kongjuensis</name>
    <dbReference type="NCBI Taxonomy" id="102227"/>
    <lineage>
        <taxon>Bacteria</taxon>
        <taxon>Bacillati</taxon>
        <taxon>Actinomycetota</taxon>
        <taxon>Actinomycetes</taxon>
        <taxon>Pseudonocardiales</taxon>
        <taxon>Pseudonocardiaceae</taxon>
        <taxon>Pseudonocardia</taxon>
    </lineage>
</organism>
<dbReference type="Proteomes" id="UP001501414">
    <property type="component" value="Unassembled WGS sequence"/>
</dbReference>
<dbReference type="Gene3D" id="3.50.50.60">
    <property type="entry name" value="FAD/NAD(P)-binding domain"/>
    <property type="match status" value="1"/>
</dbReference>
<comment type="caution">
    <text evidence="6">The sequence shown here is derived from an EMBL/GenBank/DDBJ whole genome shotgun (WGS) entry which is preliminary data.</text>
</comment>
<dbReference type="InterPro" id="IPR036188">
    <property type="entry name" value="FAD/NAD-bd_sf"/>
</dbReference>
<accession>A0ABP4IR55</accession>
<dbReference type="EMBL" id="BAAAJK010000027">
    <property type="protein sequence ID" value="GAA1394556.1"/>
    <property type="molecule type" value="Genomic_DNA"/>
</dbReference>
<keyword evidence="3" id="KW-0274">FAD</keyword>
<proteinExistence type="predicted"/>
<keyword evidence="7" id="KW-1185">Reference proteome</keyword>
<feature type="domain" description="FAD dependent oxidoreductase" evidence="5">
    <location>
        <begin position="4"/>
        <end position="343"/>
    </location>
</feature>
<evidence type="ECO:0000256" key="2">
    <source>
        <dbReference type="ARBA" id="ARBA00022630"/>
    </source>
</evidence>
<dbReference type="Gene3D" id="3.30.9.10">
    <property type="entry name" value="D-Amino Acid Oxidase, subunit A, domain 2"/>
    <property type="match status" value="1"/>
</dbReference>
<keyword evidence="4" id="KW-0560">Oxidoreductase</keyword>
<keyword evidence="2" id="KW-0285">Flavoprotein</keyword>
<dbReference type="InterPro" id="IPR006076">
    <property type="entry name" value="FAD-dep_OxRdtase"/>
</dbReference>
<dbReference type="InterPro" id="IPR045170">
    <property type="entry name" value="MTOX"/>
</dbReference>
<comment type="cofactor">
    <cofactor evidence="1">
        <name>FAD</name>
        <dbReference type="ChEBI" id="CHEBI:57692"/>
    </cofactor>
</comment>
<protein>
    <recommendedName>
        <fullName evidence="5">FAD dependent oxidoreductase domain-containing protein</fullName>
    </recommendedName>
</protein>
<evidence type="ECO:0000256" key="3">
    <source>
        <dbReference type="ARBA" id="ARBA00022827"/>
    </source>
</evidence>
<dbReference type="PANTHER" id="PTHR10961">
    <property type="entry name" value="PEROXISOMAL SARCOSINE OXIDASE"/>
    <property type="match status" value="1"/>
</dbReference>
<reference evidence="7" key="1">
    <citation type="journal article" date="2019" name="Int. J. Syst. Evol. Microbiol.">
        <title>The Global Catalogue of Microorganisms (GCM) 10K type strain sequencing project: providing services to taxonomists for standard genome sequencing and annotation.</title>
        <authorList>
            <consortium name="The Broad Institute Genomics Platform"/>
            <consortium name="The Broad Institute Genome Sequencing Center for Infectious Disease"/>
            <person name="Wu L."/>
            <person name="Ma J."/>
        </authorList>
    </citation>
    <scope>NUCLEOTIDE SEQUENCE [LARGE SCALE GENOMIC DNA]</scope>
    <source>
        <strain evidence="7">JCM 11896</strain>
    </source>
</reference>
<evidence type="ECO:0000256" key="4">
    <source>
        <dbReference type="ARBA" id="ARBA00023002"/>
    </source>
</evidence>
<evidence type="ECO:0000259" key="5">
    <source>
        <dbReference type="Pfam" id="PF01266"/>
    </source>
</evidence>
<name>A0ABP4IR55_9PSEU</name>
<sequence length="351" mass="36590">MTRRVAVVGLGVLGGAALLAMARAGIDCVGFESAGVGHAGGASGGGETRIFRTAVPEGPEHRRLLDRSRELWTGLPGGLLTRCGALTLGPAGDRRVRGAAAVAGTEVLGPDATAERWPAHRTGRGELAVLDPRGGLLEAAGATRALVDEARRAGAVVRDGVTVLGMTRRHGRIVLRTADGETVAGAAVLATGHGRPLLGPAPGIEQRRVVLTWFPVEAPERFAAAGFPPGLRSGGPVHTFFPSVDGRTIKINFQQPQPRVFDPDDHHPYVEPGYALPWAAAVADRIAGMREHPVRIESYVEGYTVDRRGTVELSDTGPRVVVLGGFSGQGFKCAPAVGEIVAGLVRTGITH</sequence>
<evidence type="ECO:0000313" key="7">
    <source>
        <dbReference type="Proteomes" id="UP001501414"/>
    </source>
</evidence>
<evidence type="ECO:0000313" key="6">
    <source>
        <dbReference type="EMBL" id="GAA1394556.1"/>
    </source>
</evidence>
<dbReference type="Pfam" id="PF01266">
    <property type="entry name" value="DAO"/>
    <property type="match status" value="1"/>
</dbReference>
<gene>
    <name evidence="6" type="ORF">GCM10009613_42810</name>
</gene>
<dbReference type="RefSeq" id="WP_344025273.1">
    <property type="nucleotide sequence ID" value="NZ_BAAAJK010000027.1"/>
</dbReference>
<dbReference type="SUPFAM" id="SSF51905">
    <property type="entry name" value="FAD/NAD(P)-binding domain"/>
    <property type="match status" value="1"/>
</dbReference>
<dbReference type="PANTHER" id="PTHR10961:SF7">
    <property type="entry name" value="FAD DEPENDENT OXIDOREDUCTASE DOMAIN-CONTAINING PROTEIN"/>
    <property type="match status" value="1"/>
</dbReference>